<dbReference type="InterPro" id="IPR049747">
    <property type="entry name" value="SCO2522-like"/>
</dbReference>
<evidence type="ECO:0000313" key="2">
    <source>
        <dbReference type="Proteomes" id="UP001144280"/>
    </source>
</evidence>
<dbReference type="NCBIfam" id="NF040566">
    <property type="entry name" value="SCO2522_fam"/>
    <property type="match status" value="1"/>
</dbReference>
<dbReference type="Proteomes" id="UP001144280">
    <property type="component" value="Unassembled WGS sequence"/>
</dbReference>
<comment type="caution">
    <text evidence="1">The sequence shown here is derived from an EMBL/GenBank/DDBJ whole genome shotgun (WGS) entry which is preliminary data.</text>
</comment>
<gene>
    <name evidence="1" type="ORF">Pa4123_42490</name>
</gene>
<protein>
    <submittedName>
        <fullName evidence="1">Uncharacterized protein</fullName>
    </submittedName>
</protein>
<sequence>MGDALTNESLAADAVFHEAAAERRVKRVPMSHLSIELGHLYMEDFLAGPERLRALFTQVAPWAATARQAATATEKARVSTCFLIDDYFSRFKTPAQVVPDVLDAARECGLEIDYVARESSCVEAGGVPLARLVEGRLVADPPPETNGSRPPITESGWLCNGQRSPVSGAMEAMGGFRKWAPPVQNAANRHSIFVDVELWDEGPRGRVWSCPYLAAVWQLLRLGMLRNEGEPVAVPEPSTGDFPDDWDRLPAVVKINPKAAPFSAYRTLSVLATRFLPIELAVRTILSQVWPDPEVSRQVAAAAERDGVELPDELVGRVQYVFT</sequence>
<proteinExistence type="predicted"/>
<evidence type="ECO:0000313" key="1">
    <source>
        <dbReference type="EMBL" id="GLH98974.1"/>
    </source>
</evidence>
<accession>A0ABQ5QXQ3</accession>
<dbReference type="RefSeq" id="WP_281898269.1">
    <property type="nucleotide sequence ID" value="NZ_BSDI01000019.1"/>
</dbReference>
<dbReference type="EMBL" id="BSDI01000019">
    <property type="protein sequence ID" value="GLH98974.1"/>
    <property type="molecule type" value="Genomic_DNA"/>
</dbReference>
<name>A0ABQ5QXQ3_9ACTN</name>
<keyword evidence="2" id="KW-1185">Reference proteome</keyword>
<reference evidence="1" key="1">
    <citation type="submission" date="2022-12" db="EMBL/GenBank/DDBJ databases">
        <title>New Phytohabitans aurantiacus sp. RD004123 nov., an actinomycete isolated from soil.</title>
        <authorList>
            <person name="Triningsih D.W."/>
            <person name="Harunari E."/>
            <person name="Igarashi Y."/>
        </authorList>
    </citation>
    <scope>NUCLEOTIDE SEQUENCE</scope>
    <source>
        <strain evidence="1">RD004123</strain>
    </source>
</reference>
<organism evidence="1 2">
    <name type="scientific">Phytohabitans aurantiacus</name>
    <dbReference type="NCBI Taxonomy" id="3016789"/>
    <lineage>
        <taxon>Bacteria</taxon>
        <taxon>Bacillati</taxon>
        <taxon>Actinomycetota</taxon>
        <taxon>Actinomycetes</taxon>
        <taxon>Micromonosporales</taxon>
        <taxon>Micromonosporaceae</taxon>
    </lineage>
</organism>